<keyword evidence="4" id="KW-1185">Reference proteome</keyword>
<dbReference type="Pfam" id="PF13041">
    <property type="entry name" value="PPR_2"/>
    <property type="match status" value="1"/>
</dbReference>
<dbReference type="Gene3D" id="1.25.40.10">
    <property type="entry name" value="Tetratricopeptide repeat domain"/>
    <property type="match status" value="1"/>
</dbReference>
<dbReference type="OMA" id="FFAGCSH"/>
<feature type="repeat" description="PPR" evidence="2">
    <location>
        <begin position="44"/>
        <end position="79"/>
    </location>
</feature>
<dbReference type="Gramene" id="PGSC0003DMT400033294">
    <property type="protein sequence ID" value="PGSC0003DMT400033294"/>
    <property type="gene ID" value="PGSC0003DMG400012786"/>
</dbReference>
<reference evidence="3" key="2">
    <citation type="submission" date="2015-06" db="UniProtKB">
        <authorList>
            <consortium name="EnsemblPlants"/>
        </authorList>
    </citation>
    <scope>IDENTIFICATION</scope>
    <source>
        <strain evidence="3">DM1-3 516 R44</strain>
    </source>
</reference>
<dbReference type="EnsemblPlants" id="PGSC0003DMT400033294">
    <property type="protein sequence ID" value="PGSC0003DMT400033294"/>
    <property type="gene ID" value="PGSC0003DMG400012786"/>
</dbReference>
<evidence type="ECO:0000256" key="1">
    <source>
        <dbReference type="ARBA" id="ARBA00022737"/>
    </source>
</evidence>
<dbReference type="AlphaFoldDB" id="M1AYW8"/>
<evidence type="ECO:0000313" key="4">
    <source>
        <dbReference type="Proteomes" id="UP000011115"/>
    </source>
</evidence>
<proteinExistence type="predicted"/>
<organism evidence="3 4">
    <name type="scientific">Solanum tuberosum</name>
    <name type="common">Potato</name>
    <dbReference type="NCBI Taxonomy" id="4113"/>
    <lineage>
        <taxon>Eukaryota</taxon>
        <taxon>Viridiplantae</taxon>
        <taxon>Streptophyta</taxon>
        <taxon>Embryophyta</taxon>
        <taxon>Tracheophyta</taxon>
        <taxon>Spermatophyta</taxon>
        <taxon>Magnoliopsida</taxon>
        <taxon>eudicotyledons</taxon>
        <taxon>Gunneridae</taxon>
        <taxon>Pentapetalae</taxon>
        <taxon>asterids</taxon>
        <taxon>lamiids</taxon>
        <taxon>Solanales</taxon>
        <taxon>Solanaceae</taxon>
        <taxon>Solanoideae</taxon>
        <taxon>Solaneae</taxon>
        <taxon>Solanum</taxon>
    </lineage>
</organism>
<dbReference type="PaxDb" id="4113-PGSC0003DMT400033294"/>
<sequence>MLAYAIRNALAMDITVGSALVHMYAKCVCLDIARRVFDSMTSKNVITWNVLIMAYGMHGKGEEALELFRMMVLERKVKPNNVTFIAFFAGCSHLGMVDQGRELFQEMVLSQLQIITPASLICLVDQAHLEEAYQLVNEMPSKYNKKLAPGVVYLVPAG</sequence>
<dbReference type="GO" id="GO:0009451">
    <property type="term" value="P:RNA modification"/>
    <property type="evidence" value="ECO:0007669"/>
    <property type="project" value="InterPro"/>
</dbReference>
<dbReference type="SMR" id="M1AYW8"/>
<dbReference type="PANTHER" id="PTHR47926:SF514">
    <property type="entry name" value="TETRATRICOPEPTIDE-LIKE HELICAL DOMAIN SUPERFAMILY, DYW DOMAIN-CONTAINING PROTEIN"/>
    <property type="match status" value="1"/>
</dbReference>
<keyword evidence="1" id="KW-0677">Repeat</keyword>
<evidence type="ECO:0000256" key="2">
    <source>
        <dbReference type="PROSITE-ProRule" id="PRU00708"/>
    </source>
</evidence>
<protein>
    <submittedName>
        <fullName evidence="3">Pentatricopeptide repeat-containing protein, chloroplastic</fullName>
    </submittedName>
</protein>
<dbReference type="FunFam" id="1.25.40.10:FF:000031">
    <property type="entry name" value="Pentatricopeptide repeat-containing protein mitochondrial"/>
    <property type="match status" value="1"/>
</dbReference>
<accession>M1AYW8</accession>
<dbReference type="InterPro" id="IPR002885">
    <property type="entry name" value="PPR_rpt"/>
</dbReference>
<dbReference type="PANTHER" id="PTHR47926">
    <property type="entry name" value="PENTATRICOPEPTIDE REPEAT-CONTAINING PROTEIN"/>
    <property type="match status" value="1"/>
</dbReference>
<reference evidence="4" key="1">
    <citation type="journal article" date="2011" name="Nature">
        <title>Genome sequence and analysis of the tuber crop potato.</title>
        <authorList>
            <consortium name="The Potato Genome Sequencing Consortium"/>
        </authorList>
    </citation>
    <scope>NUCLEOTIDE SEQUENCE [LARGE SCALE GENOMIC DNA]</scope>
    <source>
        <strain evidence="4">cv. DM1-3 516 R44</strain>
    </source>
</reference>
<dbReference type="eggNOG" id="KOG4197">
    <property type="taxonomic scope" value="Eukaryota"/>
</dbReference>
<evidence type="ECO:0000313" key="3">
    <source>
        <dbReference type="EnsemblPlants" id="PGSC0003DMT400033294"/>
    </source>
</evidence>
<dbReference type="InterPro" id="IPR011990">
    <property type="entry name" value="TPR-like_helical_dom_sf"/>
</dbReference>
<name>M1AYW8_SOLTU</name>
<dbReference type="NCBIfam" id="TIGR00756">
    <property type="entry name" value="PPR"/>
    <property type="match status" value="1"/>
</dbReference>
<dbReference type="InterPro" id="IPR046960">
    <property type="entry name" value="PPR_At4g14850-like_plant"/>
</dbReference>
<dbReference type="PROSITE" id="PS51375">
    <property type="entry name" value="PPR"/>
    <property type="match status" value="1"/>
</dbReference>
<dbReference type="InParanoid" id="M1AYW8"/>
<dbReference type="HOGENOM" id="CLU_002706_0_0_1"/>
<dbReference type="Proteomes" id="UP000011115">
    <property type="component" value="Unassembled WGS sequence"/>
</dbReference>
<dbReference type="GO" id="GO:0003723">
    <property type="term" value="F:RNA binding"/>
    <property type="evidence" value="ECO:0007669"/>
    <property type="project" value="InterPro"/>
</dbReference>